<evidence type="ECO:0000256" key="3">
    <source>
        <dbReference type="ARBA" id="ARBA00023163"/>
    </source>
</evidence>
<dbReference type="EMBL" id="JAFEUM010000011">
    <property type="protein sequence ID" value="MBM7038484.1"/>
    <property type="molecule type" value="Genomic_DNA"/>
</dbReference>
<dbReference type="Pfam" id="PF07729">
    <property type="entry name" value="FCD"/>
    <property type="match status" value="1"/>
</dbReference>
<name>A0ABS2HN69_9VIBR</name>
<evidence type="ECO:0000256" key="1">
    <source>
        <dbReference type="ARBA" id="ARBA00023015"/>
    </source>
</evidence>
<sequence>MNEIILEQEGKTAINRVYHQLRTMIIKCELSPGEKLKIESLKNRLDIGASPIREALSLLTSDGLVNRLDQRGFIVAPISRANFDEILMLRCQLDVLALQQSIEFGDQQWEEKLVILHHRLNRADPSDFETWENTHKSFHMGLISQCNSPILLRYCNQLYDQNIRYRFLAEESVDYQNRKVSDEHGEILQATLDRNASVASDSLIKHYKRTGKGLVSVLEKSRLHAWI</sequence>
<dbReference type="Pfam" id="PF00392">
    <property type="entry name" value="GntR"/>
    <property type="match status" value="1"/>
</dbReference>
<evidence type="ECO:0000313" key="5">
    <source>
        <dbReference type="EMBL" id="MBM7038484.1"/>
    </source>
</evidence>
<dbReference type="PANTHER" id="PTHR43537:SF20">
    <property type="entry name" value="HTH-TYPE TRANSCRIPTIONAL REPRESSOR GLAR"/>
    <property type="match status" value="1"/>
</dbReference>
<reference evidence="5 6" key="1">
    <citation type="submission" date="2021-02" db="EMBL/GenBank/DDBJ databases">
        <authorList>
            <person name="Park J.-S."/>
        </authorList>
    </citation>
    <scope>NUCLEOTIDE SEQUENCE [LARGE SCALE GENOMIC DNA]</scope>
    <source>
        <strain evidence="5 6">188UL20-2</strain>
    </source>
</reference>
<dbReference type="PANTHER" id="PTHR43537">
    <property type="entry name" value="TRANSCRIPTIONAL REGULATOR, GNTR FAMILY"/>
    <property type="match status" value="1"/>
</dbReference>
<dbReference type="InterPro" id="IPR011711">
    <property type="entry name" value="GntR_C"/>
</dbReference>
<dbReference type="SUPFAM" id="SSF46785">
    <property type="entry name" value="Winged helix' DNA-binding domain"/>
    <property type="match status" value="1"/>
</dbReference>
<dbReference type="Proteomes" id="UP000809621">
    <property type="component" value="Unassembled WGS sequence"/>
</dbReference>
<evidence type="ECO:0000256" key="2">
    <source>
        <dbReference type="ARBA" id="ARBA00023125"/>
    </source>
</evidence>
<protein>
    <submittedName>
        <fullName evidence="5">GntR family transcriptional regulator</fullName>
    </submittedName>
</protein>
<dbReference type="Gene3D" id="1.10.10.10">
    <property type="entry name" value="Winged helix-like DNA-binding domain superfamily/Winged helix DNA-binding domain"/>
    <property type="match status" value="1"/>
</dbReference>
<keyword evidence="6" id="KW-1185">Reference proteome</keyword>
<keyword evidence="2" id="KW-0238">DNA-binding</keyword>
<dbReference type="Gene3D" id="1.20.120.530">
    <property type="entry name" value="GntR ligand-binding domain-like"/>
    <property type="match status" value="1"/>
</dbReference>
<keyword evidence="1" id="KW-0805">Transcription regulation</keyword>
<dbReference type="RefSeq" id="WP_205159931.1">
    <property type="nucleotide sequence ID" value="NZ_JAFEUM010000011.1"/>
</dbReference>
<proteinExistence type="predicted"/>
<accession>A0ABS2HN69</accession>
<organism evidence="5 6">
    <name type="scientific">Vibrio ulleungensis</name>
    <dbReference type="NCBI Taxonomy" id="2807619"/>
    <lineage>
        <taxon>Bacteria</taxon>
        <taxon>Pseudomonadati</taxon>
        <taxon>Pseudomonadota</taxon>
        <taxon>Gammaproteobacteria</taxon>
        <taxon>Vibrionales</taxon>
        <taxon>Vibrionaceae</taxon>
        <taxon>Vibrio</taxon>
    </lineage>
</organism>
<feature type="domain" description="HTH gntR-type" evidence="4">
    <location>
        <begin position="11"/>
        <end position="78"/>
    </location>
</feature>
<gene>
    <name evidence="5" type="ORF">JQC93_19080</name>
</gene>
<dbReference type="SUPFAM" id="SSF48008">
    <property type="entry name" value="GntR ligand-binding domain-like"/>
    <property type="match status" value="1"/>
</dbReference>
<dbReference type="InterPro" id="IPR036390">
    <property type="entry name" value="WH_DNA-bd_sf"/>
</dbReference>
<dbReference type="SMART" id="SM00895">
    <property type="entry name" value="FCD"/>
    <property type="match status" value="1"/>
</dbReference>
<evidence type="ECO:0000313" key="6">
    <source>
        <dbReference type="Proteomes" id="UP000809621"/>
    </source>
</evidence>
<evidence type="ECO:0000259" key="4">
    <source>
        <dbReference type="PROSITE" id="PS50949"/>
    </source>
</evidence>
<dbReference type="InterPro" id="IPR000524">
    <property type="entry name" value="Tscrpt_reg_HTH_GntR"/>
</dbReference>
<dbReference type="SMART" id="SM00345">
    <property type="entry name" value="HTH_GNTR"/>
    <property type="match status" value="1"/>
</dbReference>
<dbReference type="InterPro" id="IPR008920">
    <property type="entry name" value="TF_FadR/GntR_C"/>
</dbReference>
<dbReference type="InterPro" id="IPR036388">
    <property type="entry name" value="WH-like_DNA-bd_sf"/>
</dbReference>
<comment type="caution">
    <text evidence="5">The sequence shown here is derived from an EMBL/GenBank/DDBJ whole genome shotgun (WGS) entry which is preliminary data.</text>
</comment>
<dbReference type="PROSITE" id="PS50949">
    <property type="entry name" value="HTH_GNTR"/>
    <property type="match status" value="1"/>
</dbReference>
<keyword evidence="3" id="KW-0804">Transcription</keyword>